<protein>
    <submittedName>
        <fullName evidence="1">Uncharacterized protein</fullName>
    </submittedName>
</protein>
<dbReference type="InterPro" id="IPR003831">
    <property type="entry name" value="DUF211"/>
</dbReference>
<reference evidence="1 2" key="1">
    <citation type="journal article" date="2010" name="Proc. Natl. Acad. Sci. U.S.A.">
        <title>Enigmatic, ultrasmall, uncultivated Archaea.</title>
        <authorList>
            <person name="Baker B.J."/>
            <person name="Comolli L.R."/>
            <person name="Dick G.J."/>
            <person name="Hauser L.J."/>
            <person name="Hyatt D."/>
            <person name="Dill B.D."/>
            <person name="Land M.L."/>
            <person name="Verberkmoes N.C."/>
            <person name="Hettich R.L."/>
            <person name="Banfield J.F."/>
        </authorList>
    </citation>
    <scope>NUCLEOTIDE SEQUENCE [LARGE SCALE GENOMIC DNA]</scope>
</reference>
<accession>D2EFY6</accession>
<evidence type="ECO:0000313" key="2">
    <source>
        <dbReference type="Proteomes" id="UP000009375"/>
    </source>
</evidence>
<organism evidence="1 2">
    <name type="scientific">Candidatus Parvarchaeum acidiphilum ARMAN-4</name>
    <dbReference type="NCBI Taxonomy" id="662760"/>
    <lineage>
        <taxon>Archaea</taxon>
        <taxon>Candidatus Parvarchaeota</taxon>
        <taxon>Candidatus Parvarchaeum</taxon>
    </lineage>
</organism>
<proteinExistence type="predicted"/>
<dbReference type="Pfam" id="PF02680">
    <property type="entry name" value="DUF211"/>
    <property type="match status" value="1"/>
</dbReference>
<dbReference type="Gene3D" id="3.30.70.1340">
    <property type="entry name" value="MTH889-like domain"/>
    <property type="match status" value="1"/>
</dbReference>
<dbReference type="Proteomes" id="UP000009375">
    <property type="component" value="Unassembled WGS sequence"/>
</dbReference>
<gene>
    <name evidence="1" type="ORF">BJBARM4_0667</name>
</gene>
<evidence type="ECO:0000313" key="1">
    <source>
        <dbReference type="EMBL" id="EEZ92726.1"/>
    </source>
</evidence>
<dbReference type="PANTHER" id="PTHR42240">
    <property type="entry name" value="DUF211 DOMAIN-CONTAINING PROTEIN"/>
    <property type="match status" value="1"/>
</dbReference>
<name>D2EFY6_PARA4</name>
<dbReference type="InterPro" id="IPR023129">
    <property type="entry name" value="MTH889-like_dom_sf"/>
</dbReference>
<sequence>MYLSRLVIDAVKPIGEYTIIDLANDIARYVKNGDVFIKVVEVDIHTEGLKVVIEGSKINFDGIQKALKDRGTVINSLDEATVSSNGKSKK</sequence>
<dbReference type="PANTHER" id="PTHR42240:SF1">
    <property type="entry name" value="DUF211 DOMAIN-CONTAINING PROTEIN"/>
    <property type="match status" value="1"/>
</dbReference>
<dbReference type="SUPFAM" id="SSF160363">
    <property type="entry name" value="MTH889-like"/>
    <property type="match status" value="1"/>
</dbReference>
<dbReference type="AlphaFoldDB" id="D2EFY6"/>
<dbReference type="EMBL" id="GG730050">
    <property type="protein sequence ID" value="EEZ92726.1"/>
    <property type="molecule type" value="Genomic_DNA"/>
</dbReference>